<dbReference type="Pfam" id="PF00534">
    <property type="entry name" value="Glycos_transf_1"/>
    <property type="match status" value="1"/>
</dbReference>
<proteinExistence type="predicted"/>
<sequence length="368" mass="41420">MEAKLINLITPINNLGYGVAGYNIFKSLYTINPSTALYPISKPEFIDEYVAAGINNQSATEEFPSVKIWHQHDLHFNVGKNKHIGFPIFELTEFNTDEKRSMAHCDALFVCSNWAKEIVLNQTNFSESNVHVVPLGVDTTIFKPSSSMRPQTIFFNCGKWEKRKGHDVLLECFNTAFNQSDNVELWMMCDNPFIGQNNQEWVNLYKNAPLGSKIRMIPRQQTHKDVYNIMKQTDCGVFPARAEGWNLELLEMMACGKTVIATNYSAHTEFCDSDNTLLIDIDSLEQAKDGVFFSGLNGEWASFSESSKEQLIAHMRTVHNLKSCGSNAVGGRIGRRPICGDHLLNSSGIDTAKKFTWQNSAKELLNGL</sequence>
<feature type="domain" description="Glycosyl transferase family 1" evidence="1">
    <location>
        <begin position="142"/>
        <end position="289"/>
    </location>
</feature>
<dbReference type="Gene3D" id="3.40.50.2000">
    <property type="entry name" value="Glycogen Phosphorylase B"/>
    <property type="match status" value="2"/>
</dbReference>
<dbReference type="SUPFAM" id="SSF53756">
    <property type="entry name" value="UDP-Glycosyltransferase/glycogen phosphorylase"/>
    <property type="match status" value="1"/>
</dbReference>
<evidence type="ECO:0000313" key="2">
    <source>
        <dbReference type="EMBL" id="SVA94457.1"/>
    </source>
</evidence>
<dbReference type="CDD" id="cd03801">
    <property type="entry name" value="GT4_PimA-like"/>
    <property type="match status" value="1"/>
</dbReference>
<evidence type="ECO:0000259" key="1">
    <source>
        <dbReference type="Pfam" id="PF00534"/>
    </source>
</evidence>
<gene>
    <name evidence="2" type="ORF">METZ01_LOCUS147311</name>
</gene>
<reference evidence="2" key="1">
    <citation type="submission" date="2018-05" db="EMBL/GenBank/DDBJ databases">
        <authorList>
            <person name="Lanie J.A."/>
            <person name="Ng W.-L."/>
            <person name="Kazmierczak K.M."/>
            <person name="Andrzejewski T.M."/>
            <person name="Davidsen T.M."/>
            <person name="Wayne K.J."/>
            <person name="Tettelin H."/>
            <person name="Glass J.I."/>
            <person name="Rusch D."/>
            <person name="Podicherti R."/>
            <person name="Tsui H.-C.T."/>
            <person name="Winkler M.E."/>
        </authorList>
    </citation>
    <scope>NUCLEOTIDE SEQUENCE</scope>
</reference>
<dbReference type="PANTHER" id="PTHR46656">
    <property type="entry name" value="PUTATIVE-RELATED"/>
    <property type="match status" value="1"/>
</dbReference>
<dbReference type="GO" id="GO:0016757">
    <property type="term" value="F:glycosyltransferase activity"/>
    <property type="evidence" value="ECO:0007669"/>
    <property type="project" value="InterPro"/>
</dbReference>
<organism evidence="2">
    <name type="scientific">marine metagenome</name>
    <dbReference type="NCBI Taxonomy" id="408172"/>
    <lineage>
        <taxon>unclassified sequences</taxon>
        <taxon>metagenomes</taxon>
        <taxon>ecological metagenomes</taxon>
    </lineage>
</organism>
<protein>
    <recommendedName>
        <fullName evidence="1">Glycosyl transferase family 1 domain-containing protein</fullName>
    </recommendedName>
</protein>
<dbReference type="PANTHER" id="PTHR46656:SF3">
    <property type="entry name" value="PUTATIVE-RELATED"/>
    <property type="match status" value="1"/>
</dbReference>
<name>A0A382A052_9ZZZZ</name>
<dbReference type="EMBL" id="UINC01023223">
    <property type="protein sequence ID" value="SVA94457.1"/>
    <property type="molecule type" value="Genomic_DNA"/>
</dbReference>
<accession>A0A382A052</accession>
<dbReference type="InterPro" id="IPR001296">
    <property type="entry name" value="Glyco_trans_1"/>
</dbReference>
<dbReference type="AlphaFoldDB" id="A0A382A052"/>